<dbReference type="PANTHER" id="PTHR46268">
    <property type="entry name" value="STRESS RESPONSE PROTEIN NHAX"/>
    <property type="match status" value="1"/>
</dbReference>
<proteinExistence type="inferred from homology"/>
<dbReference type="SUPFAM" id="SSF52402">
    <property type="entry name" value="Adenine nucleotide alpha hydrolases-like"/>
    <property type="match status" value="1"/>
</dbReference>
<dbReference type="InterPro" id="IPR006016">
    <property type="entry name" value="UspA"/>
</dbReference>
<dbReference type="Proteomes" id="UP000558113">
    <property type="component" value="Unassembled WGS sequence"/>
</dbReference>
<dbReference type="OrthoDB" id="9777884at2"/>
<dbReference type="PRINTS" id="PR01438">
    <property type="entry name" value="UNVRSLSTRESS"/>
</dbReference>
<gene>
    <name evidence="4" type="ORF">GT003_16980</name>
</gene>
<name>A0A7X5BXN3_9BACL</name>
<keyword evidence="2" id="KW-0963">Cytoplasm</keyword>
<comment type="subcellular location">
    <subcellularLocation>
        <location evidence="2">Cytoplasm</location>
    </subcellularLocation>
</comment>
<dbReference type="EMBL" id="JAAAMU010000008">
    <property type="protein sequence ID" value="NBC70698.1"/>
    <property type="molecule type" value="Genomic_DNA"/>
</dbReference>
<dbReference type="PIRSF" id="PIRSF006276">
    <property type="entry name" value="UspA"/>
    <property type="match status" value="1"/>
</dbReference>
<dbReference type="PANTHER" id="PTHR46268:SF15">
    <property type="entry name" value="UNIVERSAL STRESS PROTEIN HP_0031"/>
    <property type="match status" value="1"/>
</dbReference>
<protein>
    <recommendedName>
        <fullName evidence="2">Universal stress protein</fullName>
    </recommendedName>
</protein>
<evidence type="ECO:0000259" key="3">
    <source>
        <dbReference type="Pfam" id="PF00582"/>
    </source>
</evidence>
<comment type="similarity">
    <text evidence="1 2">Belongs to the universal stress protein A family.</text>
</comment>
<feature type="domain" description="UspA" evidence="3">
    <location>
        <begin position="1"/>
        <end position="140"/>
    </location>
</feature>
<dbReference type="GO" id="GO:0005737">
    <property type="term" value="C:cytoplasm"/>
    <property type="evidence" value="ECO:0007669"/>
    <property type="project" value="UniProtKB-SubCell"/>
</dbReference>
<dbReference type="AlphaFoldDB" id="A0A7X5BXN3"/>
<keyword evidence="5" id="KW-1185">Reference proteome</keyword>
<evidence type="ECO:0000313" key="5">
    <source>
        <dbReference type="Proteomes" id="UP000558113"/>
    </source>
</evidence>
<evidence type="ECO:0000256" key="1">
    <source>
        <dbReference type="ARBA" id="ARBA00008791"/>
    </source>
</evidence>
<dbReference type="RefSeq" id="WP_161699912.1">
    <property type="nucleotide sequence ID" value="NZ_JAAAMU010000008.1"/>
</dbReference>
<reference evidence="4 5" key="1">
    <citation type="submission" date="2020-01" db="EMBL/GenBank/DDBJ databases">
        <title>Paenibacillus soybeanensis sp. nov. isolated from the nodules of soybean (Glycine max(L.) Merr).</title>
        <authorList>
            <person name="Wang H."/>
        </authorList>
    </citation>
    <scope>NUCLEOTIDE SEQUENCE [LARGE SCALE GENOMIC DNA]</scope>
    <source>
        <strain evidence="4 5">DSM 23054</strain>
    </source>
</reference>
<evidence type="ECO:0000256" key="2">
    <source>
        <dbReference type="PIRNR" id="PIRNR006276"/>
    </source>
</evidence>
<dbReference type="CDD" id="cd00293">
    <property type="entry name" value="USP-like"/>
    <property type="match status" value="1"/>
</dbReference>
<dbReference type="Gene3D" id="3.40.50.620">
    <property type="entry name" value="HUPs"/>
    <property type="match status" value="1"/>
</dbReference>
<dbReference type="InterPro" id="IPR014729">
    <property type="entry name" value="Rossmann-like_a/b/a_fold"/>
</dbReference>
<comment type="caution">
    <text evidence="4">The sequence shown here is derived from an EMBL/GenBank/DDBJ whole genome shotgun (WGS) entry which is preliminary data.</text>
</comment>
<dbReference type="Pfam" id="PF00582">
    <property type="entry name" value="Usp"/>
    <property type="match status" value="1"/>
</dbReference>
<sequence length="140" mass="14656">MYKHILIPIDGSEQAGKALENAIGLARALSADVRLTVLHVNPALTLNEPVIGMDLEQALEEEGKHILEPAAVKLRAAGFAFDTLTADGDPAAVIVRTAKDADADLIVMGTRGVGIVSELLLGSVSHGVVQHAHCPVLLVK</sequence>
<evidence type="ECO:0000313" key="4">
    <source>
        <dbReference type="EMBL" id="NBC70698.1"/>
    </source>
</evidence>
<dbReference type="InterPro" id="IPR006015">
    <property type="entry name" value="Universal_stress_UspA"/>
</dbReference>
<organism evidence="4 5">
    <name type="scientific">Paenibacillus sacheonensis</name>
    <dbReference type="NCBI Taxonomy" id="742054"/>
    <lineage>
        <taxon>Bacteria</taxon>
        <taxon>Bacillati</taxon>
        <taxon>Bacillota</taxon>
        <taxon>Bacilli</taxon>
        <taxon>Bacillales</taxon>
        <taxon>Paenibacillaceae</taxon>
        <taxon>Paenibacillus</taxon>
    </lineage>
</organism>
<accession>A0A7X5BXN3</accession>